<dbReference type="PANTHER" id="PTHR13403:SF6">
    <property type="entry name" value="SNURPORTIN-1"/>
    <property type="match status" value="1"/>
</dbReference>
<accession>A0AAV2P8V3</accession>
<dbReference type="Proteomes" id="UP001497644">
    <property type="component" value="Chromosome 8"/>
</dbReference>
<proteinExistence type="inferred from homology"/>
<dbReference type="PANTHER" id="PTHR13403">
    <property type="entry name" value="SNURPORTIN1 RNUT1 PROTEIN RNA, U TRANSPORTER 1"/>
    <property type="match status" value="1"/>
</dbReference>
<sequence length="332" mass="39397">MATEVLNDKTNCDTKETIRRTFYKNRIKKDNIKLELDEKSHQEERRKLLLEYQKKHRDEAFNAARGIFQELYFSELENMDVEEYPSESKYPQKYKKMNRMMLSEWMLDVPQDFSESWIMVPCPIGNRTRIVSRYGTTKAYSRKGVLCDTFPSALPGGNPDADMHQSAIVDCIWVKSQQVYYILDILYWSRLPFTNCEAEFRLYWINSKIRETTEFKERDADINKYPILPLQNIDCNSDLSSALTHLDFEPNCIDGFLFYHRNAQYNFGCTPLVTWLKSFMLSEVLGIFVPSSLDEKPNDYINFEHYMENINAKKNDYKKRIVKNFMEIEYVA</sequence>
<gene>
    <name evidence="12" type="ORF">LPLAT_LOCUS13465</name>
</gene>
<dbReference type="Pfam" id="PF21974">
    <property type="entry name" value="SPN1_m3Gcap_bd"/>
    <property type="match status" value="1"/>
</dbReference>
<protein>
    <recommendedName>
        <fullName evidence="5">Snurportin-1</fullName>
    </recommendedName>
</protein>
<dbReference type="CDD" id="cd09232">
    <property type="entry name" value="Snurportin-1_C"/>
    <property type="match status" value="1"/>
</dbReference>
<dbReference type="GO" id="GO:0005634">
    <property type="term" value="C:nucleus"/>
    <property type="evidence" value="ECO:0007669"/>
    <property type="project" value="UniProtKB-SubCell"/>
</dbReference>
<dbReference type="GO" id="GO:0005737">
    <property type="term" value="C:cytoplasm"/>
    <property type="evidence" value="ECO:0007669"/>
    <property type="project" value="UniProtKB-SubCell"/>
</dbReference>
<evidence type="ECO:0000256" key="6">
    <source>
        <dbReference type="ARBA" id="ARBA00022448"/>
    </source>
</evidence>
<evidence type="ECO:0000259" key="10">
    <source>
        <dbReference type="Pfam" id="PF11538"/>
    </source>
</evidence>
<name>A0AAV2P8V3_9HYME</name>
<evidence type="ECO:0000256" key="9">
    <source>
        <dbReference type="ARBA" id="ARBA00023242"/>
    </source>
</evidence>
<evidence type="ECO:0000256" key="7">
    <source>
        <dbReference type="ARBA" id="ARBA00022490"/>
    </source>
</evidence>
<dbReference type="GO" id="GO:0003723">
    <property type="term" value="F:RNA binding"/>
    <property type="evidence" value="ECO:0007669"/>
    <property type="project" value="UniProtKB-KW"/>
</dbReference>
<dbReference type="SUPFAM" id="SSF56091">
    <property type="entry name" value="DNA ligase/mRNA capping enzyme, catalytic domain"/>
    <property type="match status" value="1"/>
</dbReference>
<dbReference type="Gene3D" id="3.30.470.30">
    <property type="entry name" value="DNA ligase/mRNA capping enzyme"/>
    <property type="match status" value="1"/>
</dbReference>
<evidence type="ECO:0000256" key="8">
    <source>
        <dbReference type="ARBA" id="ARBA00022884"/>
    </source>
</evidence>
<evidence type="ECO:0000256" key="5">
    <source>
        <dbReference type="ARBA" id="ARBA00016034"/>
    </source>
</evidence>
<dbReference type="Pfam" id="PF11538">
    <property type="entry name" value="Snurportin1"/>
    <property type="match status" value="1"/>
</dbReference>
<dbReference type="InterPro" id="IPR047857">
    <property type="entry name" value="Snurportin1_C"/>
</dbReference>
<keyword evidence="9" id="KW-0539">Nucleus</keyword>
<organism evidence="12 13">
    <name type="scientific">Lasius platythorax</name>
    <dbReference type="NCBI Taxonomy" id="488582"/>
    <lineage>
        <taxon>Eukaryota</taxon>
        <taxon>Metazoa</taxon>
        <taxon>Ecdysozoa</taxon>
        <taxon>Arthropoda</taxon>
        <taxon>Hexapoda</taxon>
        <taxon>Insecta</taxon>
        <taxon>Pterygota</taxon>
        <taxon>Neoptera</taxon>
        <taxon>Endopterygota</taxon>
        <taxon>Hymenoptera</taxon>
        <taxon>Apocrita</taxon>
        <taxon>Aculeata</taxon>
        <taxon>Formicoidea</taxon>
        <taxon>Formicidae</taxon>
        <taxon>Formicinae</taxon>
        <taxon>Lasius</taxon>
        <taxon>Lasius</taxon>
    </lineage>
</organism>
<keyword evidence="7" id="KW-0963">Cytoplasm</keyword>
<evidence type="ECO:0000256" key="3">
    <source>
        <dbReference type="ARBA" id="ARBA00004496"/>
    </source>
</evidence>
<feature type="domain" description="Snurportin-1 N-terminal" evidence="10">
    <location>
        <begin position="39"/>
        <end position="65"/>
    </location>
</feature>
<evidence type="ECO:0000256" key="1">
    <source>
        <dbReference type="ARBA" id="ARBA00003975"/>
    </source>
</evidence>
<keyword evidence="13" id="KW-1185">Reference proteome</keyword>
<reference evidence="12" key="1">
    <citation type="submission" date="2024-04" db="EMBL/GenBank/DDBJ databases">
        <authorList>
            <consortium name="Molecular Ecology Group"/>
        </authorList>
    </citation>
    <scope>NUCLEOTIDE SEQUENCE</scope>
</reference>
<comment type="function">
    <text evidence="1">Functions as an U snRNP-specific nuclear import adapter. Involved in the trimethylguanosine (m3G)-cap-dependent nuclear import of U snRNPs. Binds specifically to the terminal m3G-cap U snRNAs.</text>
</comment>
<dbReference type="GO" id="GO:0061015">
    <property type="term" value="P:snRNA import into nucleus"/>
    <property type="evidence" value="ECO:0007669"/>
    <property type="project" value="InterPro"/>
</dbReference>
<dbReference type="InterPro" id="IPR017336">
    <property type="entry name" value="Snurportin-1"/>
</dbReference>
<evidence type="ECO:0000256" key="4">
    <source>
        <dbReference type="ARBA" id="ARBA00007540"/>
    </source>
</evidence>
<keyword evidence="6" id="KW-0813">Transport</keyword>
<feature type="domain" description="Snurportin-1 m3G cap-binding" evidence="11">
    <location>
        <begin position="100"/>
        <end position="277"/>
    </location>
</feature>
<dbReference type="InterPro" id="IPR024721">
    <property type="entry name" value="Snurportin-1_N"/>
</dbReference>
<evidence type="ECO:0000259" key="11">
    <source>
        <dbReference type="Pfam" id="PF21974"/>
    </source>
</evidence>
<keyword evidence="8" id="KW-0694">RNA-binding</keyword>
<comment type="subcellular location">
    <subcellularLocation>
        <location evidence="3">Cytoplasm</location>
    </subcellularLocation>
    <subcellularLocation>
        <location evidence="2">Nucleus</location>
    </subcellularLocation>
</comment>
<dbReference type="EMBL" id="OZ034831">
    <property type="protein sequence ID" value="CAL1688396.1"/>
    <property type="molecule type" value="Genomic_DNA"/>
</dbReference>
<comment type="similarity">
    <text evidence="4">Belongs to the snurportin family.</text>
</comment>
<evidence type="ECO:0000313" key="12">
    <source>
        <dbReference type="EMBL" id="CAL1688396.1"/>
    </source>
</evidence>
<evidence type="ECO:0000313" key="13">
    <source>
        <dbReference type="Proteomes" id="UP001497644"/>
    </source>
</evidence>
<dbReference type="AlphaFoldDB" id="A0AAV2P8V3"/>
<evidence type="ECO:0000256" key="2">
    <source>
        <dbReference type="ARBA" id="ARBA00004123"/>
    </source>
</evidence>